<sequence>MNVLSVVGARPQFVKAAAVSQQLQHDHDELLVHTGQHYDPELSEVFFQELALPKPAFHLGVGSGSHAHQTAEMMTELERIVDDESPDAVLVYGDTNSTLAAALVAAKSSAKLAHVEAGLRSYDWSMPEEVNRKLTDHCSDILFAPGQHAKETLAQEGISENVFVPGDVMYDTLVQIRDRLHDTDVSGIERPEEYVLATVHRAKNTDDRDRLASIVDAFSQLHVPVVFPAHPRTVTALQEYGLWDRATEAARVIDPVDYGQFITLVEDAICVATDSGGVQKEAFYLDTPCVTLRETTEWIETVDAGWNTLVGAETSRIVDAVRTAVDPPAKPDLYGNGNAAARIVEQLERSVH</sequence>
<dbReference type="Proteomes" id="UP001597076">
    <property type="component" value="Unassembled WGS sequence"/>
</dbReference>
<dbReference type="PANTHER" id="PTHR43174">
    <property type="entry name" value="UDP-N-ACETYLGLUCOSAMINE 2-EPIMERASE"/>
    <property type="match status" value="1"/>
</dbReference>
<dbReference type="NCBIfam" id="TIGR00236">
    <property type="entry name" value="wecB"/>
    <property type="match status" value="1"/>
</dbReference>
<name>A0ABD6BHA6_9EURY</name>
<evidence type="ECO:0000313" key="2">
    <source>
        <dbReference type="EMBL" id="MFD1564310.1"/>
    </source>
</evidence>
<proteinExistence type="predicted"/>
<dbReference type="InterPro" id="IPR003331">
    <property type="entry name" value="UDP_GlcNAc_Epimerase_2_dom"/>
</dbReference>
<dbReference type="SUPFAM" id="SSF53756">
    <property type="entry name" value="UDP-Glycosyltransferase/glycogen phosphorylase"/>
    <property type="match status" value="1"/>
</dbReference>
<dbReference type="AlphaFoldDB" id="A0ABD6BHA6"/>
<reference evidence="2 3" key="1">
    <citation type="journal article" date="2019" name="Int. J. Syst. Evol. Microbiol.">
        <title>The Global Catalogue of Microorganisms (GCM) 10K type strain sequencing project: providing services to taxonomists for standard genome sequencing and annotation.</title>
        <authorList>
            <consortium name="The Broad Institute Genomics Platform"/>
            <consortium name="The Broad Institute Genome Sequencing Center for Infectious Disease"/>
            <person name="Wu L."/>
            <person name="Ma J."/>
        </authorList>
    </citation>
    <scope>NUCLEOTIDE SEQUENCE [LARGE SCALE GENOMIC DNA]</scope>
    <source>
        <strain evidence="2 3">CGMCC 1.12230</strain>
    </source>
</reference>
<dbReference type="EMBL" id="JBHUDI010000006">
    <property type="protein sequence ID" value="MFD1564310.1"/>
    <property type="molecule type" value="Genomic_DNA"/>
</dbReference>
<evidence type="ECO:0000313" key="3">
    <source>
        <dbReference type="Proteomes" id="UP001597076"/>
    </source>
</evidence>
<dbReference type="Pfam" id="PF02350">
    <property type="entry name" value="Epimerase_2"/>
    <property type="match status" value="1"/>
</dbReference>
<organism evidence="2 3">
    <name type="scientific">Haloarchaeobius amylolyticus</name>
    <dbReference type="NCBI Taxonomy" id="1198296"/>
    <lineage>
        <taxon>Archaea</taxon>
        <taxon>Methanobacteriati</taxon>
        <taxon>Methanobacteriota</taxon>
        <taxon>Stenosarchaea group</taxon>
        <taxon>Halobacteria</taxon>
        <taxon>Halobacteriales</taxon>
        <taxon>Halorubellaceae</taxon>
        <taxon>Haloarchaeobius</taxon>
    </lineage>
</organism>
<dbReference type="EC" id="5.1.3.14" evidence="2"/>
<comment type="caution">
    <text evidence="2">The sequence shown here is derived from an EMBL/GenBank/DDBJ whole genome shotgun (WGS) entry which is preliminary data.</text>
</comment>
<feature type="domain" description="UDP-N-acetylglucosamine 2-epimerase" evidence="1">
    <location>
        <begin position="26"/>
        <end position="347"/>
    </location>
</feature>
<dbReference type="InterPro" id="IPR029767">
    <property type="entry name" value="WecB-like"/>
</dbReference>
<evidence type="ECO:0000259" key="1">
    <source>
        <dbReference type="Pfam" id="PF02350"/>
    </source>
</evidence>
<dbReference type="PANTHER" id="PTHR43174:SF1">
    <property type="entry name" value="UDP-N-ACETYLGLUCOSAMINE 2-EPIMERASE"/>
    <property type="match status" value="1"/>
</dbReference>
<gene>
    <name evidence="2" type="primary">wecB</name>
    <name evidence="2" type="ORF">ACFR99_12200</name>
</gene>
<dbReference type="CDD" id="cd03786">
    <property type="entry name" value="GTB_UDP-GlcNAc_2-Epimerase"/>
    <property type="match status" value="1"/>
</dbReference>
<keyword evidence="2" id="KW-0413">Isomerase</keyword>
<protein>
    <submittedName>
        <fullName evidence="2">Non-hydrolyzing UDP-N-acetylglucosamine 2-epimerase</fullName>
        <ecNumber evidence="2">5.1.3.14</ecNumber>
    </submittedName>
</protein>
<accession>A0ABD6BHA6</accession>
<dbReference type="GO" id="GO:0008761">
    <property type="term" value="F:UDP-N-acetylglucosamine 2-epimerase activity"/>
    <property type="evidence" value="ECO:0007669"/>
    <property type="project" value="UniProtKB-EC"/>
</dbReference>
<dbReference type="RefSeq" id="WP_390287734.1">
    <property type="nucleotide sequence ID" value="NZ_JBHUDI010000006.1"/>
</dbReference>
<keyword evidence="3" id="KW-1185">Reference proteome</keyword>
<dbReference type="Gene3D" id="3.40.50.2000">
    <property type="entry name" value="Glycogen Phosphorylase B"/>
    <property type="match status" value="2"/>
</dbReference>